<keyword evidence="1" id="KW-0732">Signal</keyword>
<evidence type="ECO:0000256" key="1">
    <source>
        <dbReference type="SAM" id="SignalP"/>
    </source>
</evidence>
<evidence type="ECO:0000313" key="2">
    <source>
        <dbReference type="EMBL" id="EAU67580.1"/>
    </source>
</evidence>
<evidence type="ECO:0000313" key="3">
    <source>
        <dbReference type="Proteomes" id="UP000032702"/>
    </source>
</evidence>
<comment type="caution">
    <text evidence="2">The sequence shown here is derived from an EMBL/GenBank/DDBJ whole genome shotgun (WGS) entry which is preliminary data.</text>
</comment>
<feature type="signal peptide" evidence="1">
    <location>
        <begin position="1"/>
        <end position="23"/>
    </location>
</feature>
<organism evidence="2 3">
    <name type="scientific">Stigmatella aurantiaca (strain DW4/3-1)</name>
    <dbReference type="NCBI Taxonomy" id="378806"/>
    <lineage>
        <taxon>Bacteria</taxon>
        <taxon>Pseudomonadati</taxon>
        <taxon>Myxococcota</taxon>
        <taxon>Myxococcia</taxon>
        <taxon>Myxococcales</taxon>
        <taxon>Cystobacterineae</taxon>
        <taxon>Archangiaceae</taxon>
        <taxon>Stigmatella</taxon>
    </lineage>
</organism>
<dbReference type="Proteomes" id="UP000032702">
    <property type="component" value="Unassembled WGS sequence"/>
</dbReference>
<accession>Q096F0</accession>
<feature type="chain" id="PRO_5004167197" description="Lipoprotein" evidence="1">
    <location>
        <begin position="24"/>
        <end position="120"/>
    </location>
</feature>
<dbReference type="PROSITE" id="PS51257">
    <property type="entry name" value="PROKAR_LIPOPROTEIN"/>
    <property type="match status" value="1"/>
</dbReference>
<name>Q096F0_STIAD</name>
<dbReference type="AlphaFoldDB" id="Q096F0"/>
<dbReference type="OrthoDB" id="5518034at2"/>
<gene>
    <name evidence="2" type="ORF">STIAU_3771</name>
</gene>
<proteinExistence type="predicted"/>
<evidence type="ECO:0008006" key="4">
    <source>
        <dbReference type="Google" id="ProtNLM"/>
    </source>
</evidence>
<reference evidence="2 3" key="1">
    <citation type="submission" date="2006-04" db="EMBL/GenBank/DDBJ databases">
        <authorList>
            <person name="Nierman W.C."/>
        </authorList>
    </citation>
    <scope>NUCLEOTIDE SEQUENCE [LARGE SCALE GENOMIC DNA]</scope>
    <source>
        <strain evidence="2 3">DW4/3-1</strain>
    </source>
</reference>
<protein>
    <recommendedName>
        <fullName evidence="4">Lipoprotein</fullName>
    </recommendedName>
</protein>
<dbReference type="RefSeq" id="WP_002612829.1">
    <property type="nucleotide sequence ID" value="NC_014623.1"/>
</dbReference>
<dbReference type="EMBL" id="AAMD01000030">
    <property type="protein sequence ID" value="EAU67580.1"/>
    <property type="molecule type" value="Genomic_DNA"/>
</dbReference>
<sequence>MRMLALGPLVLVLACAGPPAPDAALCQDVLARVCLARSCAGVSEQLGLGSQDCLDTLESRTGCGAEAFVLTEPSRERLLVCRQPLVRRSTDSGKAPTCGEMAEVVRDCPDLIAFLRGSAP</sequence>